<dbReference type="RefSeq" id="WP_119555524.1">
    <property type="nucleotide sequence ID" value="NZ_QXUI01000011.1"/>
</dbReference>
<name>A0AAQ0RWX9_STAXY</name>
<reference evidence="2 3" key="1">
    <citation type="journal article" date="2016" name="Front. Microbiol.">
        <title>Comprehensive Phylogenetic Analysis of Bovine Non-aureus Staphylococci Species Based on Whole-Genome Sequencing.</title>
        <authorList>
            <person name="Naushad S."/>
            <person name="Barkema H.W."/>
            <person name="Luby C."/>
            <person name="Condas L.A."/>
            <person name="Nobrega D.B."/>
            <person name="Carson D.A."/>
            <person name="De Buck J."/>
        </authorList>
    </citation>
    <scope>NUCLEOTIDE SEQUENCE [LARGE SCALE GENOMIC DNA]</scope>
    <source>
        <strain evidence="2 3">SNUC 1349</strain>
    </source>
</reference>
<proteinExistence type="predicted"/>
<feature type="transmembrane region" description="Helical" evidence="1">
    <location>
        <begin position="7"/>
        <end position="28"/>
    </location>
</feature>
<sequence>MERFQNIMWTICFTFFSLVVMLAVISTVNDSGLFDEQQHQKKQTEEYEQFKKDTEVIKGEVVESEIQKRWFFSDKYNLIIKANNDETKMLKVTEQQYRDYQKGSEINVRINTTKKNEIIIDLKKDKDVNTVKDYMKFNDSEYIFE</sequence>
<organism evidence="2 3">
    <name type="scientific">Staphylococcus xylosus</name>
    <dbReference type="NCBI Taxonomy" id="1288"/>
    <lineage>
        <taxon>Bacteria</taxon>
        <taxon>Bacillati</taxon>
        <taxon>Bacillota</taxon>
        <taxon>Bacilli</taxon>
        <taxon>Bacillales</taxon>
        <taxon>Staphylococcaceae</taxon>
        <taxon>Staphylococcus</taxon>
    </lineage>
</organism>
<dbReference type="AlphaFoldDB" id="A0AAQ0RWX9"/>
<accession>A0AAQ0RWX9</accession>
<gene>
    <name evidence="2" type="ORF">BU104_12675</name>
</gene>
<evidence type="ECO:0000313" key="3">
    <source>
        <dbReference type="Proteomes" id="UP000285579"/>
    </source>
</evidence>
<keyword evidence="1" id="KW-0812">Transmembrane</keyword>
<evidence type="ECO:0000256" key="1">
    <source>
        <dbReference type="SAM" id="Phobius"/>
    </source>
</evidence>
<keyword evidence="1" id="KW-0472">Membrane</keyword>
<evidence type="ECO:0000313" key="2">
    <source>
        <dbReference type="EMBL" id="RIM90980.1"/>
    </source>
</evidence>
<comment type="caution">
    <text evidence="2">The sequence shown here is derived from an EMBL/GenBank/DDBJ whole genome shotgun (WGS) entry which is preliminary data.</text>
</comment>
<protein>
    <submittedName>
        <fullName evidence="2">Uncharacterized protein</fullName>
    </submittedName>
</protein>
<dbReference type="Proteomes" id="UP000285579">
    <property type="component" value="Unassembled WGS sequence"/>
</dbReference>
<keyword evidence="1" id="KW-1133">Transmembrane helix</keyword>
<dbReference type="EMBL" id="QXUI01000011">
    <property type="protein sequence ID" value="RIM90980.1"/>
    <property type="molecule type" value="Genomic_DNA"/>
</dbReference>